<dbReference type="Pfam" id="PF13843">
    <property type="entry name" value="DDE_Tnp_1_7"/>
    <property type="match status" value="1"/>
</dbReference>
<evidence type="ECO:0000313" key="2">
    <source>
        <dbReference type="EMBL" id="KAJ8871935.1"/>
    </source>
</evidence>
<sequence length="242" mass="28261">MTWYGKESDCEDNVETIEEVRDIITELTEANESNCSESEREEEQDRDAVMFTTKSGMKWSPMPLCKKYRKPACNIVSYKPTTMDARKDSIIGLFSLFLPPEMLDIICRHTNVKGKQIFELFNQQHPEKPIEWNDMQVKYVVIKQLFQNYGPAIQLFATNYTMSRSRFQLLSAFVRFDDKITRCTRIEESGNKLQAVREVFDIFVKACIQNYRPKENLTVDERLAAYCGKCPFRVHMKSKPGC</sequence>
<comment type="caution">
    <text evidence="2">The sequence shown here is derived from an EMBL/GenBank/DDBJ whole genome shotgun (WGS) entry which is preliminary data.</text>
</comment>
<protein>
    <recommendedName>
        <fullName evidence="1">PiggyBac transposable element-derived protein domain-containing protein</fullName>
    </recommendedName>
</protein>
<name>A0ABQ9GIS9_9NEOP</name>
<gene>
    <name evidence="2" type="ORF">PR048_028275</name>
</gene>
<proteinExistence type="predicted"/>
<evidence type="ECO:0000313" key="3">
    <source>
        <dbReference type="Proteomes" id="UP001159363"/>
    </source>
</evidence>
<dbReference type="EMBL" id="JARBHB010000012">
    <property type="protein sequence ID" value="KAJ8871935.1"/>
    <property type="molecule type" value="Genomic_DNA"/>
</dbReference>
<accession>A0ABQ9GIS9</accession>
<organism evidence="2 3">
    <name type="scientific">Dryococelus australis</name>
    <dbReference type="NCBI Taxonomy" id="614101"/>
    <lineage>
        <taxon>Eukaryota</taxon>
        <taxon>Metazoa</taxon>
        <taxon>Ecdysozoa</taxon>
        <taxon>Arthropoda</taxon>
        <taxon>Hexapoda</taxon>
        <taxon>Insecta</taxon>
        <taxon>Pterygota</taxon>
        <taxon>Neoptera</taxon>
        <taxon>Polyneoptera</taxon>
        <taxon>Phasmatodea</taxon>
        <taxon>Verophasmatodea</taxon>
        <taxon>Anareolatae</taxon>
        <taxon>Phasmatidae</taxon>
        <taxon>Eurycanthinae</taxon>
        <taxon>Dryococelus</taxon>
    </lineage>
</organism>
<reference evidence="2 3" key="1">
    <citation type="submission" date="2023-02" db="EMBL/GenBank/DDBJ databases">
        <title>LHISI_Scaffold_Assembly.</title>
        <authorList>
            <person name="Stuart O.P."/>
            <person name="Cleave R."/>
            <person name="Magrath M.J.L."/>
            <person name="Mikheyev A.S."/>
        </authorList>
    </citation>
    <scope>NUCLEOTIDE SEQUENCE [LARGE SCALE GENOMIC DNA]</scope>
    <source>
        <strain evidence="2">Daus_M_001</strain>
        <tissue evidence="2">Leg muscle</tissue>
    </source>
</reference>
<dbReference type="Proteomes" id="UP001159363">
    <property type="component" value="Chromosome 11"/>
</dbReference>
<feature type="domain" description="PiggyBac transposable element-derived protein" evidence="1">
    <location>
        <begin position="92"/>
        <end position="241"/>
    </location>
</feature>
<keyword evidence="3" id="KW-1185">Reference proteome</keyword>
<evidence type="ECO:0000259" key="1">
    <source>
        <dbReference type="Pfam" id="PF13843"/>
    </source>
</evidence>
<dbReference type="InterPro" id="IPR029526">
    <property type="entry name" value="PGBD"/>
</dbReference>
<dbReference type="PANTHER" id="PTHR46599">
    <property type="entry name" value="PIGGYBAC TRANSPOSABLE ELEMENT-DERIVED PROTEIN 4"/>
    <property type="match status" value="1"/>
</dbReference>
<dbReference type="PANTHER" id="PTHR46599:SF6">
    <property type="entry name" value="DUAL SPECIFICITY PHOSPHATASE 26"/>
    <property type="match status" value="1"/>
</dbReference>